<evidence type="ECO:0000313" key="18">
    <source>
        <dbReference type="Proteomes" id="UP000271087"/>
    </source>
</evidence>
<dbReference type="GO" id="GO:0003723">
    <property type="term" value="F:RNA binding"/>
    <property type="evidence" value="ECO:0007669"/>
    <property type="project" value="UniProtKB-KW"/>
</dbReference>
<feature type="short sequence motif" description="Q motif" evidence="11">
    <location>
        <begin position="24"/>
        <end position="52"/>
    </location>
</feature>
<dbReference type="PROSITE" id="PS51195">
    <property type="entry name" value="Q_MOTIF"/>
    <property type="match status" value="1"/>
</dbReference>
<dbReference type="Pfam" id="PF00271">
    <property type="entry name" value="Helicase_C"/>
    <property type="match status" value="1"/>
</dbReference>
<dbReference type="Proteomes" id="UP000271087">
    <property type="component" value="Unassembled WGS sequence"/>
</dbReference>
<comment type="similarity">
    <text evidence="9">Belongs to the DEAD box helicase family. DDX47/RRP3 subfamily.</text>
</comment>
<dbReference type="FunFam" id="3.40.50.300:FF:000681">
    <property type="entry name" value="probable ATP-dependent RNA helicase DDX47"/>
    <property type="match status" value="1"/>
</dbReference>
<dbReference type="InterPro" id="IPR050079">
    <property type="entry name" value="DEAD_box_RNA_helicase"/>
</dbReference>
<name>A0A182EC14_ONCOC</name>
<dbReference type="GO" id="GO:0043186">
    <property type="term" value="C:P granule"/>
    <property type="evidence" value="ECO:0007669"/>
    <property type="project" value="UniProtKB-ARBA"/>
</dbReference>
<dbReference type="CDD" id="cd17954">
    <property type="entry name" value="DEADc_DDX47"/>
    <property type="match status" value="1"/>
</dbReference>
<evidence type="ECO:0000256" key="11">
    <source>
        <dbReference type="PROSITE-ProRule" id="PRU00552"/>
    </source>
</evidence>
<evidence type="ECO:0000256" key="9">
    <source>
        <dbReference type="ARBA" id="ARBA00024350"/>
    </source>
</evidence>
<feature type="domain" description="Helicase C-terminal" evidence="15">
    <location>
        <begin position="237"/>
        <end position="397"/>
    </location>
</feature>
<dbReference type="InterPro" id="IPR044765">
    <property type="entry name" value="DDX47/Rrp3_DEADc"/>
</dbReference>
<evidence type="ECO:0000259" key="16">
    <source>
        <dbReference type="PROSITE" id="PS51195"/>
    </source>
</evidence>
<evidence type="ECO:0000313" key="19">
    <source>
        <dbReference type="WBParaSite" id="nOo.2.0.1.t05604-RA"/>
    </source>
</evidence>
<accession>A0A182EC14</accession>
<reference evidence="19" key="1">
    <citation type="submission" date="2016-06" db="UniProtKB">
        <authorList>
            <consortium name="WormBaseParasite"/>
        </authorList>
    </citation>
    <scope>IDENTIFICATION</scope>
</reference>
<evidence type="ECO:0000256" key="7">
    <source>
        <dbReference type="ARBA" id="ARBA00022884"/>
    </source>
</evidence>
<dbReference type="STRING" id="42157.A0A182EC14"/>
<dbReference type="GO" id="GO:0003724">
    <property type="term" value="F:RNA helicase activity"/>
    <property type="evidence" value="ECO:0007669"/>
    <property type="project" value="UniProtKB-EC"/>
</dbReference>
<keyword evidence="6 12" id="KW-0067">ATP-binding</keyword>
<evidence type="ECO:0000256" key="13">
    <source>
        <dbReference type="SAM" id="MobiDB-lite"/>
    </source>
</evidence>
<keyword evidence="5 12" id="KW-0347">Helicase</keyword>
<organism evidence="19">
    <name type="scientific">Onchocerca ochengi</name>
    <name type="common">Filarial nematode worm</name>
    <dbReference type="NCBI Taxonomy" id="42157"/>
    <lineage>
        <taxon>Eukaryota</taxon>
        <taxon>Metazoa</taxon>
        <taxon>Ecdysozoa</taxon>
        <taxon>Nematoda</taxon>
        <taxon>Chromadorea</taxon>
        <taxon>Rhabditida</taxon>
        <taxon>Spirurina</taxon>
        <taxon>Spiruromorpha</taxon>
        <taxon>Filarioidea</taxon>
        <taxon>Onchocercidae</taxon>
        <taxon>Onchocerca</taxon>
    </lineage>
</organism>
<evidence type="ECO:0000256" key="2">
    <source>
        <dbReference type="ARBA" id="ARBA00012552"/>
    </source>
</evidence>
<feature type="compositionally biased region" description="Basic residues" evidence="13">
    <location>
        <begin position="443"/>
        <end position="461"/>
    </location>
</feature>
<evidence type="ECO:0000313" key="17">
    <source>
        <dbReference type="EMBL" id="VDK78316.1"/>
    </source>
</evidence>
<proteinExistence type="inferred from homology"/>
<dbReference type="GO" id="GO:0005730">
    <property type="term" value="C:nucleolus"/>
    <property type="evidence" value="ECO:0007669"/>
    <property type="project" value="UniProtKB-ARBA"/>
</dbReference>
<dbReference type="GO" id="GO:0042254">
    <property type="term" value="P:ribosome biogenesis"/>
    <property type="evidence" value="ECO:0007669"/>
    <property type="project" value="UniProtKB-ARBA"/>
</dbReference>
<evidence type="ECO:0000256" key="8">
    <source>
        <dbReference type="ARBA" id="ARBA00023242"/>
    </source>
</evidence>
<comment type="subcellular location">
    <subcellularLocation>
        <location evidence="1">Nucleus</location>
    </subcellularLocation>
</comment>
<keyword evidence="18" id="KW-1185">Reference proteome</keyword>
<dbReference type="AlphaFoldDB" id="A0A182EC14"/>
<keyword evidence="8" id="KW-0539">Nucleus</keyword>
<dbReference type="InterPro" id="IPR014014">
    <property type="entry name" value="RNA_helicase_DEAD_Q_motif"/>
</dbReference>
<evidence type="ECO:0000256" key="10">
    <source>
        <dbReference type="ARBA" id="ARBA00047984"/>
    </source>
</evidence>
<evidence type="ECO:0000256" key="3">
    <source>
        <dbReference type="ARBA" id="ARBA00022741"/>
    </source>
</evidence>
<feature type="domain" description="Helicase ATP-binding" evidence="14">
    <location>
        <begin position="55"/>
        <end position="226"/>
    </location>
</feature>
<dbReference type="GO" id="GO:0005524">
    <property type="term" value="F:ATP binding"/>
    <property type="evidence" value="ECO:0007669"/>
    <property type="project" value="UniProtKB-KW"/>
</dbReference>
<dbReference type="PROSITE" id="PS00039">
    <property type="entry name" value="DEAD_ATP_HELICASE"/>
    <property type="match status" value="1"/>
</dbReference>
<dbReference type="PROSITE" id="PS51194">
    <property type="entry name" value="HELICASE_CTER"/>
    <property type="match status" value="1"/>
</dbReference>
<dbReference type="PROSITE" id="PS51192">
    <property type="entry name" value="HELICASE_ATP_BIND_1"/>
    <property type="match status" value="1"/>
</dbReference>
<dbReference type="GO" id="GO:0016787">
    <property type="term" value="F:hydrolase activity"/>
    <property type="evidence" value="ECO:0007669"/>
    <property type="project" value="UniProtKB-KW"/>
</dbReference>
<comment type="catalytic activity">
    <reaction evidence="10">
        <text>ATP + H2O = ADP + phosphate + H(+)</text>
        <dbReference type="Rhea" id="RHEA:13065"/>
        <dbReference type="ChEBI" id="CHEBI:15377"/>
        <dbReference type="ChEBI" id="CHEBI:15378"/>
        <dbReference type="ChEBI" id="CHEBI:30616"/>
        <dbReference type="ChEBI" id="CHEBI:43474"/>
        <dbReference type="ChEBI" id="CHEBI:456216"/>
        <dbReference type="EC" id="3.6.4.13"/>
    </reaction>
</comment>
<dbReference type="InterPro" id="IPR011545">
    <property type="entry name" value="DEAD/DEAH_box_helicase_dom"/>
</dbReference>
<evidence type="ECO:0000256" key="1">
    <source>
        <dbReference type="ARBA" id="ARBA00004123"/>
    </source>
</evidence>
<dbReference type="GO" id="GO:0005829">
    <property type="term" value="C:cytosol"/>
    <property type="evidence" value="ECO:0007669"/>
    <property type="project" value="TreeGrafter"/>
</dbReference>
<dbReference type="InterPro" id="IPR000629">
    <property type="entry name" value="RNA-helicase_DEAD-box_CS"/>
</dbReference>
<feature type="region of interest" description="Disordered" evidence="13">
    <location>
        <begin position="413"/>
        <end position="461"/>
    </location>
</feature>
<dbReference type="CDD" id="cd18787">
    <property type="entry name" value="SF2_C_DEAD"/>
    <property type="match status" value="1"/>
</dbReference>
<dbReference type="Pfam" id="PF00270">
    <property type="entry name" value="DEAD"/>
    <property type="match status" value="1"/>
</dbReference>
<dbReference type="EC" id="3.6.4.13" evidence="2"/>
<feature type="domain" description="DEAD-box RNA helicase Q" evidence="16">
    <location>
        <begin position="24"/>
        <end position="52"/>
    </location>
</feature>
<dbReference type="WBParaSite" id="nOo.2.0.1.t05604-RA">
    <property type="protein sequence ID" value="nOo.2.0.1.t05604-RA"/>
    <property type="gene ID" value="nOo.2.0.1.g05604"/>
</dbReference>
<dbReference type="SUPFAM" id="SSF52540">
    <property type="entry name" value="P-loop containing nucleoside triphosphate hydrolases"/>
    <property type="match status" value="1"/>
</dbReference>
<protein>
    <recommendedName>
        <fullName evidence="2">RNA helicase</fullName>
        <ecNumber evidence="2">3.6.4.13</ecNumber>
    </recommendedName>
</protein>
<evidence type="ECO:0000259" key="15">
    <source>
        <dbReference type="PROSITE" id="PS51194"/>
    </source>
</evidence>
<evidence type="ECO:0000256" key="12">
    <source>
        <dbReference type="RuleBase" id="RU000492"/>
    </source>
</evidence>
<keyword evidence="7" id="KW-0694">RNA-binding</keyword>
<reference evidence="17 18" key="2">
    <citation type="submission" date="2018-08" db="EMBL/GenBank/DDBJ databases">
        <authorList>
            <person name="Laetsch R D."/>
            <person name="Stevens L."/>
            <person name="Kumar S."/>
            <person name="Blaxter L. M."/>
        </authorList>
    </citation>
    <scope>NUCLEOTIDE SEQUENCE [LARGE SCALE GENOMIC DNA]</scope>
</reference>
<dbReference type="InterPro" id="IPR014001">
    <property type="entry name" value="Helicase_ATP-bd"/>
</dbReference>
<gene>
    <name evidence="17" type="ORF">NOO_LOCUS5604</name>
</gene>
<evidence type="ECO:0000256" key="5">
    <source>
        <dbReference type="ARBA" id="ARBA00022806"/>
    </source>
</evidence>
<dbReference type="Gene3D" id="3.40.50.300">
    <property type="entry name" value="P-loop containing nucleotide triphosphate hydrolases"/>
    <property type="match status" value="2"/>
</dbReference>
<dbReference type="InterPro" id="IPR027417">
    <property type="entry name" value="P-loop_NTPase"/>
</dbReference>
<dbReference type="InterPro" id="IPR001650">
    <property type="entry name" value="Helicase_C-like"/>
</dbReference>
<sequence length="461" mass="51973">MSDSSSDEDEAVPTQSVEEHDEDITFQKLGVTDVLCEACDRLNWKKPTKVQIAALPHAFKKRDIIGLAETGSGKTAAFAMPILQALLETPQKLFALVLTPTRELAFQIGEQFEALGASIGILIAVIVGGVDMVTQALALAKRPHVIVATPGRLVDHLENTKGFNLRALKYLVMDEADRILNMDFEVELEKILKVIPKERITYLYSATMTKKVAKLERASLNDPIRIEVNSKYQTVDKLKQHYIFIPHKYKEAYLVYILNEMAGQTAIVFCSTCASALKTALMLRKLGFGAVPLYGQMSQAKRLGSLNKFKSKISTILVCTDVASRGLDIPHVDIVLNYDVPTQSKDYVHRVGRTARAGRSGIAVTFVTQYDVEIYQRIERLIGKKLPLFETVENDVMLLVERVDEAQKLAKREMKEMEEKKGRKRRQFDDDDEVNDAEESNAFRKKLKGKQKRVHNGRRKF</sequence>
<dbReference type="FunFam" id="3.40.50.300:FF:000626">
    <property type="entry name" value="probable ATP-dependent RNA helicase DDX47"/>
    <property type="match status" value="1"/>
</dbReference>
<feature type="compositionally biased region" description="Acidic residues" evidence="13">
    <location>
        <begin position="429"/>
        <end position="439"/>
    </location>
</feature>
<keyword evidence="4 12" id="KW-0378">Hydrolase</keyword>
<evidence type="ECO:0000256" key="6">
    <source>
        <dbReference type="ARBA" id="ARBA00022840"/>
    </source>
</evidence>
<dbReference type="EMBL" id="UYRW01001534">
    <property type="protein sequence ID" value="VDK78316.1"/>
    <property type="molecule type" value="Genomic_DNA"/>
</dbReference>
<dbReference type="PANTHER" id="PTHR47959">
    <property type="entry name" value="ATP-DEPENDENT RNA HELICASE RHLE-RELATED"/>
    <property type="match status" value="1"/>
</dbReference>
<dbReference type="OrthoDB" id="10261904at2759"/>
<dbReference type="SMART" id="SM00487">
    <property type="entry name" value="DEXDc"/>
    <property type="match status" value="1"/>
</dbReference>
<evidence type="ECO:0000259" key="14">
    <source>
        <dbReference type="PROSITE" id="PS51192"/>
    </source>
</evidence>
<dbReference type="PANTHER" id="PTHR47959:SF20">
    <property type="entry name" value="RNA HELICASE"/>
    <property type="match status" value="1"/>
</dbReference>
<keyword evidence="3 12" id="KW-0547">Nucleotide-binding</keyword>
<dbReference type="SMART" id="SM00490">
    <property type="entry name" value="HELICc"/>
    <property type="match status" value="1"/>
</dbReference>
<evidence type="ECO:0000256" key="4">
    <source>
        <dbReference type="ARBA" id="ARBA00022801"/>
    </source>
</evidence>